<protein>
    <submittedName>
        <fullName evidence="9">Peptidoglycan-binding protein</fullName>
    </submittedName>
</protein>
<evidence type="ECO:0000256" key="1">
    <source>
        <dbReference type="ARBA" id="ARBA00004752"/>
    </source>
</evidence>
<dbReference type="SUPFAM" id="SSF141523">
    <property type="entry name" value="L,D-transpeptidase catalytic domain-like"/>
    <property type="match status" value="1"/>
</dbReference>
<comment type="similarity">
    <text evidence="2">Belongs to the YkuD family.</text>
</comment>
<dbReference type="Pfam" id="PF03734">
    <property type="entry name" value="YkuD"/>
    <property type="match status" value="1"/>
</dbReference>
<evidence type="ECO:0000256" key="5">
    <source>
        <dbReference type="ARBA" id="ARBA00022984"/>
    </source>
</evidence>
<dbReference type="CDD" id="cd16913">
    <property type="entry name" value="YkuD_like"/>
    <property type="match status" value="1"/>
</dbReference>
<comment type="pathway">
    <text evidence="1">Cell wall biogenesis; peptidoglycan biosynthesis.</text>
</comment>
<feature type="domain" description="L,D-TPase catalytic" evidence="7">
    <location>
        <begin position="438"/>
        <end position="603"/>
    </location>
</feature>
<comment type="caution">
    <text evidence="9">The sequence shown here is derived from an EMBL/GenBank/DDBJ whole genome shotgun (WGS) entry which is preliminary data.</text>
</comment>
<dbReference type="GO" id="GO:0004180">
    <property type="term" value="F:carboxypeptidase activity"/>
    <property type="evidence" value="ECO:0007669"/>
    <property type="project" value="UniProtKB-ARBA"/>
</dbReference>
<feature type="domain" description="L,D-transpeptidase scaffold" evidence="8">
    <location>
        <begin position="161"/>
        <end position="316"/>
    </location>
</feature>
<keyword evidence="10" id="KW-1185">Reference proteome</keyword>
<dbReference type="InterPro" id="IPR052905">
    <property type="entry name" value="LD-transpeptidase_YkuD-like"/>
</dbReference>
<sequence length="674" mass="74078">MTKCTKIPTAQAIAGIPMRPARLTFTAALMASVLAAGFTGLSPTDAQAQNFFERLFDPERHRAEQQRLEAERRRQALKQKATQVRVSSPRFLTYQADAWKTVSLATLAEVKTAAVETGPDEGAEGQSMTEAAATPVLTDFDRARPVLKTLRFKALPEVAAALETHYRERPVFIWTTDGEPNAGALSAMEALDKAALFALDPDDYAVSMPIIPAAPAAVPDDADDAAKEAFEAAELKRAEVIMGFEIELSIAVLTYILDAERGRIDPNRLSGYHDLPRHQVDLVSAARALQTAQDVRAVMESHHPAGDHFQLLKAQLAELRAQDEEDERIVIAPGTFLKVGRSSPEVANIVAAIVKNGSDTLKEAHAETLAAYDGEELYSQEIADLVKAYQAENDLAADGIVGKNTILALVGVTNADKIAKIELAMERSRWLPEHLGERHVMLNVPAFEATHFSPDAEPLTMRTVVGRKTNQTYFFYDTLEVVEYNPYWGVPYSIIINDLLPKLAADPSYLDRSGYEVTTVSGRQVSSASVDWYAVAAKEKSINVRQYPGRSNALGELKILFPNKHAIYMHDTPQKHLFKKDSRAYSAGCVRLEDPRAMAAAVLGMSEDHIASQIATGRTIQESVGGDIPVYVSYFTAWPNTEGVIEYHADVYDRDQHLLKALETTDEARMAARS</sequence>
<accession>A0A916TLC5</accession>
<dbReference type="InterPro" id="IPR036366">
    <property type="entry name" value="PGBDSf"/>
</dbReference>
<keyword evidence="4" id="KW-0133">Cell shape</keyword>
<keyword evidence="5" id="KW-0573">Peptidoglycan synthesis</keyword>
<proteinExistence type="inferred from homology"/>
<dbReference type="SUPFAM" id="SSF47090">
    <property type="entry name" value="PGBD-like"/>
    <property type="match status" value="1"/>
</dbReference>
<keyword evidence="3" id="KW-0808">Transferase</keyword>
<dbReference type="RefSeq" id="WP_208998502.1">
    <property type="nucleotide sequence ID" value="NZ_BMFA01000008.1"/>
</dbReference>
<dbReference type="GO" id="GO:0071555">
    <property type="term" value="P:cell wall organization"/>
    <property type="evidence" value="ECO:0007669"/>
    <property type="project" value="UniProtKB-KW"/>
</dbReference>
<dbReference type="InterPro" id="IPR005490">
    <property type="entry name" value="LD_TPept_cat_dom"/>
</dbReference>
<name>A0A916TLC5_9HYPH</name>
<reference evidence="9" key="1">
    <citation type="journal article" date="2014" name="Int. J. Syst. Evol. Microbiol.">
        <title>Complete genome sequence of Corynebacterium casei LMG S-19264T (=DSM 44701T), isolated from a smear-ripened cheese.</title>
        <authorList>
            <consortium name="US DOE Joint Genome Institute (JGI-PGF)"/>
            <person name="Walter F."/>
            <person name="Albersmeier A."/>
            <person name="Kalinowski J."/>
            <person name="Ruckert C."/>
        </authorList>
    </citation>
    <scope>NUCLEOTIDE SEQUENCE</scope>
    <source>
        <strain evidence="9">CGMCC 1.12426</strain>
    </source>
</reference>
<dbReference type="Pfam" id="PF20142">
    <property type="entry name" value="Scaffold"/>
    <property type="match status" value="1"/>
</dbReference>
<dbReference type="Gene3D" id="1.10.101.10">
    <property type="entry name" value="PGBD-like superfamily/PGBD"/>
    <property type="match status" value="1"/>
</dbReference>
<evidence type="ECO:0000256" key="2">
    <source>
        <dbReference type="ARBA" id="ARBA00005992"/>
    </source>
</evidence>
<evidence type="ECO:0000313" key="9">
    <source>
        <dbReference type="EMBL" id="GGB54086.1"/>
    </source>
</evidence>
<dbReference type="AlphaFoldDB" id="A0A916TLC5"/>
<dbReference type="Proteomes" id="UP000605148">
    <property type="component" value="Unassembled WGS sequence"/>
</dbReference>
<evidence type="ECO:0000256" key="3">
    <source>
        <dbReference type="ARBA" id="ARBA00022679"/>
    </source>
</evidence>
<dbReference type="InterPro" id="IPR045380">
    <property type="entry name" value="LD_TPept_scaffold_dom"/>
</dbReference>
<organism evidence="9 10">
    <name type="scientific">Roseibium aquae</name>
    <dbReference type="NCBI Taxonomy" id="1323746"/>
    <lineage>
        <taxon>Bacteria</taxon>
        <taxon>Pseudomonadati</taxon>
        <taxon>Pseudomonadota</taxon>
        <taxon>Alphaproteobacteria</taxon>
        <taxon>Hyphomicrobiales</taxon>
        <taxon>Stappiaceae</taxon>
        <taxon>Roseibium</taxon>
    </lineage>
</organism>
<dbReference type="EMBL" id="BMFA01000008">
    <property type="protein sequence ID" value="GGB54086.1"/>
    <property type="molecule type" value="Genomic_DNA"/>
</dbReference>
<dbReference type="GO" id="GO:0008360">
    <property type="term" value="P:regulation of cell shape"/>
    <property type="evidence" value="ECO:0007669"/>
    <property type="project" value="UniProtKB-KW"/>
</dbReference>
<evidence type="ECO:0000256" key="6">
    <source>
        <dbReference type="ARBA" id="ARBA00023316"/>
    </source>
</evidence>
<dbReference type="PANTHER" id="PTHR41533">
    <property type="entry name" value="L,D-TRANSPEPTIDASE HI_1667-RELATED"/>
    <property type="match status" value="1"/>
</dbReference>
<evidence type="ECO:0000259" key="8">
    <source>
        <dbReference type="Pfam" id="PF20142"/>
    </source>
</evidence>
<evidence type="ECO:0000259" key="7">
    <source>
        <dbReference type="Pfam" id="PF03734"/>
    </source>
</evidence>
<dbReference type="InterPro" id="IPR038063">
    <property type="entry name" value="Transpep_catalytic_dom"/>
</dbReference>
<keyword evidence="6" id="KW-0961">Cell wall biogenesis/degradation</keyword>
<reference evidence="9" key="2">
    <citation type="submission" date="2020-09" db="EMBL/GenBank/DDBJ databases">
        <authorList>
            <person name="Sun Q."/>
            <person name="Zhou Y."/>
        </authorList>
    </citation>
    <scope>NUCLEOTIDE SEQUENCE</scope>
    <source>
        <strain evidence="9">CGMCC 1.12426</strain>
    </source>
</reference>
<evidence type="ECO:0000313" key="10">
    <source>
        <dbReference type="Proteomes" id="UP000605148"/>
    </source>
</evidence>
<dbReference type="GO" id="GO:0009252">
    <property type="term" value="P:peptidoglycan biosynthetic process"/>
    <property type="evidence" value="ECO:0007669"/>
    <property type="project" value="UniProtKB-KW"/>
</dbReference>
<dbReference type="GO" id="GO:0016740">
    <property type="term" value="F:transferase activity"/>
    <property type="evidence" value="ECO:0007669"/>
    <property type="project" value="UniProtKB-KW"/>
</dbReference>
<evidence type="ECO:0000256" key="4">
    <source>
        <dbReference type="ARBA" id="ARBA00022960"/>
    </source>
</evidence>
<gene>
    <name evidence="9" type="ORF">GCM10011316_27680</name>
</gene>
<dbReference type="InterPro" id="IPR036365">
    <property type="entry name" value="PGBD-like_sf"/>
</dbReference>
<dbReference type="PANTHER" id="PTHR41533:SF2">
    <property type="entry name" value="BLR7131 PROTEIN"/>
    <property type="match status" value="1"/>
</dbReference>